<dbReference type="SUPFAM" id="SSF158745">
    <property type="entry name" value="LanC-like"/>
    <property type="match status" value="1"/>
</dbReference>
<evidence type="ECO:0000259" key="1">
    <source>
        <dbReference type="PROSITE" id="PS50011"/>
    </source>
</evidence>
<sequence>MNGNVLYHNYLVKDNLYFKDTNNVSNSYSDFEIENIPKSYNVTYDNDWKYYMNVKNDLPSQGWKIHISANINEVYEVLKAASKVLIEYEISFKHLINFSLYTKTNSKNADRAKSGKFIAVYPENEKQFLHLLDSLANKLKSFKNGPYILNDKRWKNSNVFYRYGGFSKIYNEKGQLCIKDESDRLIVDQRTPFYQVPEFKKFFDEYLDSINNINEPDYKNNKLNNYEILDALTFSNSGGVYLAKIKTTDKKVIIKEARPNTGFDGNFDDSIQRQKNEEHALKKSLDIYGTVNFIESFYAWEHRFLVEEYIEGIDLQKWLSKNYPIMKFESLDNYKKKMKKFLPKLVDVLLSLHSKGIAMGDLQPANIIVTENLDPKLIDFETSSSTKSFRKAGMHTEAFSTKRINNRASKDWYSLKKVIKFCLLPIHSSEEIDDLISEKHYQWIKYNYGTDFYHTIKNLINLCNNKIGMTNSNHFYQTKKQLKYNDFNDTIKKLRKGIIENFQLKECPIPGDIRQYEQNYGFLNFLTGGTGVIWSLYLTGSLPSKALQWIENFLVPKLNTIKDPGLLTGLSGIIAVLYKIGYQKEALSQFDKLINLIDKQDVTLRSGLSGIGLSLIGAFRETEETKYLENSKQIAAFINEYAEKNKEIKTKDWSAVNLGLIDGWSGVSLFFLELYKVTNDKKYLDKSQYYIKKDLKNTKSKDGVLYIVDKYNRLLPYLSGGSIGLALVLKKIQEAKGNAIYQNEIKSILPCYYIRSTINGGLFEGFGSYLLLSNLILDDSNYTNTILENLNLFLIDKEDYLVYPSHFGFRLSFDVFSGSAGILIGLSNNKNFLPLL</sequence>
<organism evidence="2 3">
    <name type="scientific">Staphylococcus cohnii subsp. cohnii</name>
    <dbReference type="NCBI Taxonomy" id="74704"/>
    <lineage>
        <taxon>Bacteria</taxon>
        <taxon>Bacillati</taxon>
        <taxon>Bacillota</taxon>
        <taxon>Bacilli</taxon>
        <taxon>Bacillales</taxon>
        <taxon>Staphylococcaceae</taxon>
        <taxon>Staphylococcus</taxon>
        <taxon>Staphylococcus cohnii species complex</taxon>
    </lineage>
</organism>
<dbReference type="InterPro" id="IPR053524">
    <property type="entry name" value="Aerial_hyphae_peptide-synth"/>
</dbReference>
<dbReference type="Proteomes" id="UP000034455">
    <property type="component" value="Unassembled WGS sequence"/>
</dbReference>
<accession>A0A0M2NWR2</accession>
<feature type="domain" description="Protein kinase" evidence="1">
    <location>
        <begin position="226"/>
        <end position="628"/>
    </location>
</feature>
<dbReference type="CDD" id="cd04791">
    <property type="entry name" value="LanC_SerThrkinase"/>
    <property type="match status" value="1"/>
</dbReference>
<evidence type="ECO:0000313" key="2">
    <source>
        <dbReference type="EMBL" id="KKI62964.1"/>
    </source>
</evidence>
<reference evidence="2 3" key="1">
    <citation type="submission" date="2015-03" db="EMBL/GenBank/DDBJ databases">
        <title>Genome Assembly of Staphylococcus cohnii subsp. cohnii strain G22B2.</title>
        <authorList>
            <person name="Nair G."/>
            <person name="Kaur G."/>
            <person name="Khatri I."/>
            <person name="Singh N.K."/>
            <person name="Sathyabama S."/>
            <person name="Maurya S.K."/>
            <person name="Subramanian S."/>
            <person name="Agrewala J.N."/>
            <person name="Mayilraj S."/>
        </authorList>
    </citation>
    <scope>NUCLEOTIDE SEQUENCE [LARGE SCALE GENOMIC DNA]</scope>
    <source>
        <strain evidence="2 3">G22B2</strain>
    </source>
</reference>
<dbReference type="GO" id="GO:0005975">
    <property type="term" value="P:carbohydrate metabolic process"/>
    <property type="evidence" value="ECO:0007669"/>
    <property type="project" value="InterPro"/>
</dbReference>
<dbReference type="PANTHER" id="PTHR44167:SF24">
    <property type="entry name" value="SERINE_THREONINE-PROTEIN KINASE CHK2"/>
    <property type="match status" value="1"/>
</dbReference>
<dbReference type="GO" id="GO:0004672">
    <property type="term" value="F:protein kinase activity"/>
    <property type="evidence" value="ECO:0007669"/>
    <property type="project" value="InterPro"/>
</dbReference>
<dbReference type="Gene3D" id="1.50.10.10">
    <property type="match status" value="2"/>
</dbReference>
<gene>
    <name evidence="2" type="ORF">UF66_1549</name>
</gene>
<dbReference type="GO" id="GO:0005524">
    <property type="term" value="F:ATP binding"/>
    <property type="evidence" value="ECO:0007669"/>
    <property type="project" value="InterPro"/>
</dbReference>
<dbReference type="GO" id="GO:0031179">
    <property type="term" value="P:peptide modification"/>
    <property type="evidence" value="ECO:0007669"/>
    <property type="project" value="InterPro"/>
</dbReference>
<dbReference type="InterPro" id="IPR058053">
    <property type="entry name" value="RamC_C"/>
</dbReference>
<evidence type="ECO:0000313" key="3">
    <source>
        <dbReference type="Proteomes" id="UP000034455"/>
    </source>
</evidence>
<dbReference type="Gene3D" id="1.10.510.10">
    <property type="entry name" value="Transferase(Phosphotransferase) domain 1"/>
    <property type="match status" value="1"/>
</dbReference>
<dbReference type="PROSITE" id="PS50011">
    <property type="entry name" value="PROTEIN_KINASE_DOM"/>
    <property type="match status" value="1"/>
</dbReference>
<dbReference type="InterPro" id="IPR057929">
    <property type="entry name" value="RamC_N"/>
</dbReference>
<dbReference type="PANTHER" id="PTHR44167">
    <property type="entry name" value="OVARIAN-SPECIFIC SERINE/THREONINE-PROTEIN KINASE LOK-RELATED"/>
    <property type="match status" value="1"/>
</dbReference>
<dbReference type="InterPro" id="IPR012341">
    <property type="entry name" value="6hp_glycosidase-like_sf"/>
</dbReference>
<comment type="caution">
    <text evidence="2">The sequence shown here is derived from an EMBL/GenBank/DDBJ whole genome shotgun (WGS) entry which is preliminary data.</text>
</comment>
<dbReference type="SMART" id="SM01260">
    <property type="entry name" value="LANC_like"/>
    <property type="match status" value="1"/>
</dbReference>
<dbReference type="EMBL" id="LAKJ01000024">
    <property type="protein sequence ID" value="KKI62964.1"/>
    <property type="molecule type" value="Genomic_DNA"/>
</dbReference>
<dbReference type="Pfam" id="PF00069">
    <property type="entry name" value="Pkinase"/>
    <property type="match status" value="1"/>
</dbReference>
<dbReference type="InterPro" id="IPR011009">
    <property type="entry name" value="Kinase-like_dom_sf"/>
</dbReference>
<dbReference type="AlphaFoldDB" id="A0A0M2NWR2"/>
<dbReference type="Gene3D" id="1.50.10.20">
    <property type="match status" value="1"/>
</dbReference>
<dbReference type="RefSeq" id="WP_019468040.1">
    <property type="nucleotide sequence ID" value="NZ_LAKJ01000024.1"/>
</dbReference>
<dbReference type="NCBIfam" id="NF038151">
    <property type="entry name" value="lanthi_synth_III"/>
    <property type="match status" value="1"/>
</dbReference>
<dbReference type="Pfam" id="PF05147">
    <property type="entry name" value="LANC_like"/>
    <property type="match status" value="2"/>
</dbReference>
<dbReference type="Pfam" id="PF25816">
    <property type="entry name" value="RamC_N"/>
    <property type="match status" value="1"/>
</dbReference>
<dbReference type="PATRIC" id="fig|74704.6.peg.1589"/>
<protein>
    <submittedName>
        <fullName evidence="2">Lanthionine biosynthesis protein LanL</fullName>
    </submittedName>
</protein>
<dbReference type="InterPro" id="IPR000719">
    <property type="entry name" value="Prot_kinase_dom"/>
</dbReference>
<dbReference type="SMART" id="SM00220">
    <property type="entry name" value="S_TKc"/>
    <property type="match status" value="1"/>
</dbReference>
<proteinExistence type="predicted"/>
<name>A0A0M2NWR2_STACC</name>
<dbReference type="SUPFAM" id="SSF56112">
    <property type="entry name" value="Protein kinase-like (PK-like)"/>
    <property type="match status" value="1"/>
</dbReference>
<dbReference type="InterPro" id="IPR007822">
    <property type="entry name" value="LANC-like"/>
</dbReference>